<dbReference type="PANTHER" id="PTHR33778">
    <property type="entry name" value="PROTEIN MGTC"/>
    <property type="match status" value="1"/>
</dbReference>
<sequence length="215" mass="23780">MDLHLFNESLQILASLAMGSVLGLEREYRRKAAGIRTIALISAGSTLFTVLSREMGAPDSMDRVASNILTGVGFIGAGVIFKGKYSVDGITTATTIWIAAALGMAIGMNHYMLALLTLAGSLLVLTGLRYLEHRLELQRKRKQFSIHCGPDLSHIQLEAIFAEKGLKFKSLVISRHDDRFEYKYEITGSVSALDDLNEYLLAEKRVFSFNVEVTY</sequence>
<evidence type="ECO:0000256" key="5">
    <source>
        <dbReference type="ARBA" id="ARBA00022989"/>
    </source>
</evidence>
<comment type="subcellular location">
    <subcellularLocation>
        <location evidence="1">Cell membrane</location>
        <topology evidence="1">Multi-pass membrane protein</topology>
    </subcellularLocation>
</comment>
<protein>
    <submittedName>
        <fullName evidence="9">MgtC/SapB family protein</fullName>
    </submittedName>
</protein>
<feature type="transmembrane region" description="Helical" evidence="7">
    <location>
        <begin position="64"/>
        <end position="81"/>
    </location>
</feature>
<dbReference type="InterPro" id="IPR003416">
    <property type="entry name" value="MgtC/SapB/SrpB/YhiD_fam"/>
</dbReference>
<feature type="domain" description="MgtC/SapB/SrpB/YhiD N-terminal" evidence="8">
    <location>
        <begin position="13"/>
        <end position="133"/>
    </location>
</feature>
<dbReference type="Pfam" id="PF02308">
    <property type="entry name" value="MgtC"/>
    <property type="match status" value="1"/>
</dbReference>
<feature type="transmembrane region" description="Helical" evidence="7">
    <location>
        <begin position="112"/>
        <end position="131"/>
    </location>
</feature>
<organism evidence="9 10">
    <name type="scientific">Chitinophaga horti</name>
    <dbReference type="NCBI Taxonomy" id="2920382"/>
    <lineage>
        <taxon>Bacteria</taxon>
        <taxon>Pseudomonadati</taxon>
        <taxon>Bacteroidota</taxon>
        <taxon>Chitinophagia</taxon>
        <taxon>Chitinophagales</taxon>
        <taxon>Chitinophagaceae</taxon>
        <taxon>Chitinophaga</taxon>
    </lineage>
</organism>
<dbReference type="PANTHER" id="PTHR33778:SF1">
    <property type="entry name" value="MAGNESIUM TRANSPORTER YHID-RELATED"/>
    <property type="match status" value="1"/>
</dbReference>
<evidence type="ECO:0000313" key="9">
    <source>
        <dbReference type="EMBL" id="UYQ95072.1"/>
    </source>
</evidence>
<accession>A0ABY6J9Q3</accession>
<keyword evidence="10" id="KW-1185">Reference proteome</keyword>
<name>A0ABY6J9Q3_9BACT</name>
<gene>
    <name evidence="9" type="ORF">MKQ68_08185</name>
</gene>
<evidence type="ECO:0000256" key="1">
    <source>
        <dbReference type="ARBA" id="ARBA00004651"/>
    </source>
</evidence>
<keyword evidence="6 7" id="KW-0472">Membrane</keyword>
<evidence type="ECO:0000256" key="7">
    <source>
        <dbReference type="SAM" id="Phobius"/>
    </source>
</evidence>
<evidence type="ECO:0000259" key="8">
    <source>
        <dbReference type="Pfam" id="PF02308"/>
    </source>
</evidence>
<evidence type="ECO:0000313" key="10">
    <source>
        <dbReference type="Proteomes" id="UP001162741"/>
    </source>
</evidence>
<dbReference type="Proteomes" id="UP001162741">
    <property type="component" value="Chromosome"/>
</dbReference>
<dbReference type="EMBL" id="CP107006">
    <property type="protein sequence ID" value="UYQ95072.1"/>
    <property type="molecule type" value="Genomic_DNA"/>
</dbReference>
<feature type="transmembrane region" description="Helical" evidence="7">
    <location>
        <begin position="33"/>
        <end position="52"/>
    </location>
</feature>
<dbReference type="PRINTS" id="PR01837">
    <property type="entry name" value="MGTCSAPBPROT"/>
</dbReference>
<evidence type="ECO:0000256" key="6">
    <source>
        <dbReference type="ARBA" id="ARBA00023136"/>
    </source>
</evidence>
<keyword evidence="4 7" id="KW-0812">Transmembrane</keyword>
<dbReference type="RefSeq" id="WP_264282872.1">
    <property type="nucleotide sequence ID" value="NZ_CP107006.1"/>
</dbReference>
<comment type="similarity">
    <text evidence="2">Belongs to the MgtC/SapB family.</text>
</comment>
<evidence type="ECO:0000256" key="4">
    <source>
        <dbReference type="ARBA" id="ARBA00022692"/>
    </source>
</evidence>
<reference evidence="9" key="1">
    <citation type="submission" date="2022-10" db="EMBL/GenBank/DDBJ databases">
        <title>Chitinophaga sp. nov., isolated from soil.</title>
        <authorList>
            <person name="Jeon C.O."/>
        </authorList>
    </citation>
    <scope>NUCLEOTIDE SEQUENCE</scope>
    <source>
        <strain evidence="9">R8</strain>
    </source>
</reference>
<evidence type="ECO:0000256" key="3">
    <source>
        <dbReference type="ARBA" id="ARBA00022475"/>
    </source>
</evidence>
<keyword evidence="5 7" id="KW-1133">Transmembrane helix</keyword>
<dbReference type="InterPro" id="IPR049177">
    <property type="entry name" value="MgtC_SapB_SrpB_YhiD_N"/>
</dbReference>
<evidence type="ECO:0000256" key="2">
    <source>
        <dbReference type="ARBA" id="ARBA00009298"/>
    </source>
</evidence>
<keyword evidence="3" id="KW-1003">Cell membrane</keyword>
<proteinExistence type="inferred from homology"/>